<feature type="transmembrane region" description="Helical" evidence="1">
    <location>
        <begin position="148"/>
        <end position="166"/>
    </location>
</feature>
<name>A0A1F6P7A0_9BACT</name>
<evidence type="ECO:0000256" key="1">
    <source>
        <dbReference type="SAM" id="Phobius"/>
    </source>
</evidence>
<feature type="transmembrane region" description="Helical" evidence="1">
    <location>
        <begin position="60"/>
        <end position="80"/>
    </location>
</feature>
<keyword evidence="1" id="KW-0812">Transmembrane</keyword>
<keyword evidence="1" id="KW-1133">Transmembrane helix</keyword>
<organism evidence="3 4">
    <name type="scientific">Candidatus Magasanikbacteria bacterium RIFOXYD1_FULL_40_23</name>
    <dbReference type="NCBI Taxonomy" id="1798705"/>
    <lineage>
        <taxon>Bacteria</taxon>
        <taxon>Candidatus Magasanikiibacteriota</taxon>
    </lineage>
</organism>
<feature type="transmembrane region" description="Helical" evidence="1">
    <location>
        <begin position="178"/>
        <end position="199"/>
    </location>
</feature>
<feature type="transmembrane region" description="Helical" evidence="1">
    <location>
        <begin position="6"/>
        <end position="24"/>
    </location>
</feature>
<protein>
    <recommendedName>
        <fullName evidence="2">EamA domain-containing protein</fullName>
    </recommendedName>
</protein>
<dbReference type="PANTHER" id="PTHR22911">
    <property type="entry name" value="ACYL-MALONYL CONDENSING ENZYME-RELATED"/>
    <property type="match status" value="1"/>
</dbReference>
<comment type="caution">
    <text evidence="3">The sequence shown here is derived from an EMBL/GenBank/DDBJ whole genome shotgun (WGS) entry which is preliminary data.</text>
</comment>
<dbReference type="GO" id="GO:0016020">
    <property type="term" value="C:membrane"/>
    <property type="evidence" value="ECO:0007669"/>
    <property type="project" value="InterPro"/>
</dbReference>
<feature type="transmembrane region" description="Helical" evidence="1">
    <location>
        <begin position="254"/>
        <end position="272"/>
    </location>
</feature>
<accession>A0A1F6P7A0</accession>
<dbReference type="Gene3D" id="1.10.3730.20">
    <property type="match status" value="1"/>
</dbReference>
<feature type="domain" description="EamA" evidence="2">
    <location>
        <begin position="2"/>
        <end position="135"/>
    </location>
</feature>
<feature type="transmembrane region" description="Helical" evidence="1">
    <location>
        <begin position="92"/>
        <end position="112"/>
    </location>
</feature>
<dbReference type="InterPro" id="IPR000620">
    <property type="entry name" value="EamA_dom"/>
</dbReference>
<dbReference type="Proteomes" id="UP000176634">
    <property type="component" value="Unassembled WGS sequence"/>
</dbReference>
<evidence type="ECO:0000313" key="4">
    <source>
        <dbReference type="Proteomes" id="UP000176634"/>
    </source>
</evidence>
<keyword evidence="1" id="KW-0472">Membrane</keyword>
<proteinExistence type="predicted"/>
<evidence type="ECO:0000259" key="2">
    <source>
        <dbReference type="Pfam" id="PF00892"/>
    </source>
</evidence>
<gene>
    <name evidence="3" type="ORF">A2563_00430</name>
</gene>
<feature type="transmembrane region" description="Helical" evidence="1">
    <location>
        <begin position="284"/>
        <end position="302"/>
    </location>
</feature>
<reference evidence="3 4" key="1">
    <citation type="journal article" date="2016" name="Nat. Commun.">
        <title>Thousands of microbial genomes shed light on interconnected biogeochemical processes in an aquifer system.</title>
        <authorList>
            <person name="Anantharaman K."/>
            <person name="Brown C.T."/>
            <person name="Hug L.A."/>
            <person name="Sharon I."/>
            <person name="Castelle C.J."/>
            <person name="Probst A.J."/>
            <person name="Thomas B.C."/>
            <person name="Singh A."/>
            <person name="Wilkins M.J."/>
            <person name="Karaoz U."/>
            <person name="Brodie E.L."/>
            <person name="Williams K.H."/>
            <person name="Hubbard S.S."/>
            <person name="Banfield J.F."/>
        </authorList>
    </citation>
    <scope>NUCLEOTIDE SEQUENCE [LARGE SCALE GENOMIC DNA]</scope>
</reference>
<sequence length="303" mass="32943">MWAVVALLGNAVMAAVGITDKFILTKTVSKPVIFVFYSSVFILGFFLLLPFGFIQLPAAGIDYLIFIISGVSFFFGLWAMYSAIAESEVSRVGPLIGATAPFFILFLSRIFLDETLTPQSLAGAAFLIIGSLLISFEKKDGLGIWRNGLGFAVTSGFFFAISHVASKHAFDTYGFLDGFVLTKLPIGILGAALLFNRDVRAIFFKNPNSVPDKVSKKKQLFWVMAGIGLGILGTVLLQYAMALGSVTLVNSMAGVQYVMLMIFVALISKFFPSILKETFTKKQIIYKAISVSIVGLGLILLLY</sequence>
<dbReference type="EMBL" id="MFRA01000008">
    <property type="protein sequence ID" value="OGH92046.1"/>
    <property type="molecule type" value="Genomic_DNA"/>
</dbReference>
<dbReference type="SUPFAM" id="SSF103481">
    <property type="entry name" value="Multidrug resistance efflux transporter EmrE"/>
    <property type="match status" value="1"/>
</dbReference>
<feature type="transmembrane region" description="Helical" evidence="1">
    <location>
        <begin position="31"/>
        <end position="54"/>
    </location>
</feature>
<feature type="transmembrane region" description="Helical" evidence="1">
    <location>
        <begin position="220"/>
        <end position="242"/>
    </location>
</feature>
<evidence type="ECO:0000313" key="3">
    <source>
        <dbReference type="EMBL" id="OGH92046.1"/>
    </source>
</evidence>
<dbReference type="STRING" id="1798705.A2563_00430"/>
<feature type="transmembrane region" description="Helical" evidence="1">
    <location>
        <begin position="118"/>
        <end position="136"/>
    </location>
</feature>
<dbReference type="Pfam" id="PF00892">
    <property type="entry name" value="EamA"/>
    <property type="match status" value="1"/>
</dbReference>
<dbReference type="InterPro" id="IPR037185">
    <property type="entry name" value="EmrE-like"/>
</dbReference>
<dbReference type="AlphaFoldDB" id="A0A1F6P7A0"/>